<feature type="domain" description="Fibronectin type-III" evidence="1">
    <location>
        <begin position="135"/>
        <end position="235"/>
    </location>
</feature>
<name>A0A1F4NPY8_UNCK3</name>
<dbReference type="InterPro" id="IPR013783">
    <property type="entry name" value="Ig-like_fold"/>
</dbReference>
<protein>
    <recommendedName>
        <fullName evidence="1">Fibronectin type-III domain-containing protein</fullName>
    </recommendedName>
</protein>
<reference evidence="2 3" key="1">
    <citation type="journal article" date="2016" name="Nat. Commun.">
        <title>Thousands of microbial genomes shed light on interconnected biogeochemical processes in an aquifer system.</title>
        <authorList>
            <person name="Anantharaman K."/>
            <person name="Brown C.T."/>
            <person name="Hug L.A."/>
            <person name="Sharon I."/>
            <person name="Castelle C.J."/>
            <person name="Probst A.J."/>
            <person name="Thomas B.C."/>
            <person name="Singh A."/>
            <person name="Wilkins M.J."/>
            <person name="Karaoz U."/>
            <person name="Brodie E.L."/>
            <person name="Williams K.H."/>
            <person name="Hubbard S.S."/>
            <person name="Banfield J.F."/>
        </authorList>
    </citation>
    <scope>NUCLEOTIDE SEQUENCE [LARGE SCALE GENOMIC DNA]</scope>
</reference>
<dbReference type="SMART" id="SM00060">
    <property type="entry name" value="FN3"/>
    <property type="match status" value="2"/>
</dbReference>
<evidence type="ECO:0000259" key="1">
    <source>
        <dbReference type="PROSITE" id="PS50853"/>
    </source>
</evidence>
<accession>A0A1F4NPY8</accession>
<dbReference type="InterPro" id="IPR003961">
    <property type="entry name" value="FN3_dom"/>
</dbReference>
<dbReference type="Proteomes" id="UP000178085">
    <property type="component" value="Unassembled WGS sequence"/>
</dbReference>
<dbReference type="AlphaFoldDB" id="A0A1F4NPY8"/>
<comment type="caution">
    <text evidence="2">The sequence shown here is derived from an EMBL/GenBank/DDBJ whole genome shotgun (WGS) entry which is preliminary data.</text>
</comment>
<dbReference type="EMBL" id="METD01000001">
    <property type="protein sequence ID" value="OGB73515.1"/>
    <property type="molecule type" value="Genomic_DNA"/>
</dbReference>
<dbReference type="SUPFAM" id="SSF49265">
    <property type="entry name" value="Fibronectin type III"/>
    <property type="match status" value="2"/>
</dbReference>
<organism evidence="2 3">
    <name type="scientific">candidate division Kazan bacterium RIFCSPLOWO2_01_FULL_45_19</name>
    <dbReference type="NCBI Taxonomy" id="1798538"/>
    <lineage>
        <taxon>Bacteria</taxon>
        <taxon>Bacteria division Kazan-3B-28</taxon>
    </lineage>
</organism>
<proteinExistence type="predicted"/>
<dbReference type="PROSITE" id="PS50853">
    <property type="entry name" value="FN3"/>
    <property type="match status" value="2"/>
</dbReference>
<evidence type="ECO:0000313" key="3">
    <source>
        <dbReference type="Proteomes" id="UP000178085"/>
    </source>
</evidence>
<dbReference type="Gene3D" id="2.60.40.10">
    <property type="entry name" value="Immunoglobulins"/>
    <property type="match status" value="3"/>
</dbReference>
<gene>
    <name evidence="2" type="ORF">A3K51_01520</name>
</gene>
<evidence type="ECO:0000313" key="2">
    <source>
        <dbReference type="EMBL" id="OGB73515.1"/>
    </source>
</evidence>
<sequence>MYKTIVNLVLGINLVFNPIALGWGDIAHAAIDSPRAVVVESGDEQDDLRIWWVNPDSVDINHVNVYLSTLPLETFGILATQTNVRANEVSSAVVSNLQLSTWYYIYLTAVDNKGNESIATTTLKRRLGTSVDVTSPVSVSLVSVSDLKQNSLTIHWTNPGDDDFFRTSVYRSTESNVLADGNNLVSRLVAFPSTVKEYMDNNLKPDTIYYYRLVTEDTKGNLGDSVIVSATTLSAPVAPPTNGATQSPADSNPIIPTVLPDPVIFDYQATWVSQNGVLNDAKTAHVISTSVGGTVILELTLKNTGSSWWYFESPDNAHEVKLGTWHEQDRISNFKSNSWLTDNRVMTLSKVVPTGAEVTFNFALTIPSGTANGTYREYFRPVAEYVEWFGPEGIFWQLQVN</sequence>
<feature type="domain" description="Fibronectin type-III" evidence="1">
    <location>
        <begin position="33"/>
        <end position="132"/>
    </location>
</feature>
<dbReference type="InterPro" id="IPR036116">
    <property type="entry name" value="FN3_sf"/>
</dbReference>